<accession>A0A937AQ84</accession>
<proteinExistence type="predicted"/>
<evidence type="ECO:0000313" key="1">
    <source>
        <dbReference type="EMBL" id="MBL0848946.1"/>
    </source>
</evidence>
<gene>
    <name evidence="1" type="ORF">EU981_02465</name>
</gene>
<dbReference type="AlphaFoldDB" id="A0A937AQ84"/>
<name>A0A937AQ84_9HYPH</name>
<dbReference type="EMBL" id="SEOL01000003">
    <property type="protein sequence ID" value="MBL0848946.1"/>
    <property type="molecule type" value="Genomic_DNA"/>
</dbReference>
<comment type="caution">
    <text evidence="1">The sequence shown here is derived from an EMBL/GenBank/DDBJ whole genome shotgun (WGS) entry which is preliminary data.</text>
</comment>
<evidence type="ECO:0000313" key="2">
    <source>
        <dbReference type="Proteomes" id="UP000736856"/>
    </source>
</evidence>
<organism evidence="1 2">
    <name type="scientific">Candidatus Liberibacter ctenarytainae</name>
    <dbReference type="NCBI Taxonomy" id="2020335"/>
    <lineage>
        <taxon>Bacteria</taxon>
        <taxon>Pseudomonadati</taxon>
        <taxon>Pseudomonadota</taxon>
        <taxon>Alphaproteobacteria</taxon>
        <taxon>Hyphomicrobiales</taxon>
        <taxon>Rhizobiaceae</taxon>
        <taxon>Liberibacter</taxon>
    </lineage>
</organism>
<protein>
    <submittedName>
        <fullName evidence="1">Uncharacterized protein</fullName>
    </submittedName>
</protein>
<dbReference type="Proteomes" id="UP000736856">
    <property type="component" value="Unassembled WGS sequence"/>
</dbReference>
<sequence>MERPADVLQFGAARRHNEPAFALAGDIDGYVHGYGAVYSDLNGDFLDSYTHTVFTSIDVI</sequence>
<reference evidence="1" key="1">
    <citation type="submission" date="2019-02" db="EMBL/GenBank/DDBJ databases">
        <title>A novel Candidatus Liberibacter species associated with the New Zealand native fuchsia psyllid, Ctenarytaina fuchsiae.</title>
        <authorList>
            <person name="Thompson S.M."/>
            <person name="Jorgensen N."/>
            <person name="David C."/>
            <person name="Bulman S.R."/>
            <person name="Smith G.R."/>
        </authorList>
    </citation>
    <scope>NUCLEOTIDE SEQUENCE</scope>
    <source>
        <strain evidence="1">Oxford</strain>
    </source>
</reference>